<dbReference type="PANTHER" id="PTHR11070">
    <property type="entry name" value="UVRD / RECB / PCRA DNA HELICASE FAMILY MEMBER"/>
    <property type="match status" value="1"/>
</dbReference>
<comment type="caution">
    <text evidence="12">The sequence shown here is derived from an EMBL/GenBank/DDBJ whole genome shotgun (WGS) entry which is preliminary data.</text>
</comment>
<evidence type="ECO:0000256" key="1">
    <source>
        <dbReference type="ARBA" id="ARBA00022741"/>
    </source>
</evidence>
<name>A0A133NC63_9FUSO</name>
<dbReference type="EMBL" id="LRPX01000058">
    <property type="protein sequence ID" value="KXA13867.1"/>
    <property type="molecule type" value="Genomic_DNA"/>
</dbReference>
<sequence length="1007" mass="121184">MKKLVLKASAGTGKTYRLSLEYLLSLYRGVPYSEIFVMTFTRKATAEIRERILEFSLEILSHTETGKDLLENLQKLDTELVFREEILRTAYYSMLKNKDKIRIYTIDSFFQMLFHKVVSPYYQIYSMKMIEKEEENKEFYKKILKQILSKREFFDKMKLFFDLSPEKNIENYLLLIQNMIRERWKFLLLREPYQKRERIAYERSLQEHIESFESIFRTLEEKKKKERGYFTQSFYQSFFEKGEEEKREILKYERDTFFKTNVFDGRRLNTRGKDEEILALREELLEELESFRCDLAKEVYNEEMIFFEESLFAIFEEIYTLYDTYKRKEKIFNYDDIAVYTYLTLFQENLHFVEGNAITDTLEEVLDLKIHSVFLDEFQDTSILQWKILSAFLERAKSVICVGDEKQSIYGWRGGEKKLFEDLPNILDAKVENLDTSYRSLSSIVDFTNDFFKAFPLLYQEEGIDWQFLESKSHKKQRGEILSYFVEEEEALEKLGELIEEKYSGNYGSLSILARKNKTLLQIADFLEEKKIPYQLSVQKEYQEETMIDAFLSLFRYFCTGKYLYLVEFFRSSVLQASNEILKKLLTGQENMIQYIYSGKEWKEKPKGSQEVRTLYLEFQEKEGKIEDMWLHCIKLFSLTEYFNKDSHILACYSFQQSLSYYDSWFEYFEAFDKNQLVNLEAWEEESKDAIQLMSIHKSKGLEFDNVIYFEAKDSRKGNREQSILFYFQMAEDYRSLEHYFLTRGKYRKYMDYLPEPFPDYLSNVEKKEREEEINTLYVALTRPKHNLYLFFSETWKGRDLVEELTPSSSAMFLAENKGNREEKNQQGIVLDFQKEVKEFDKDEKQRPEKYTLLTELHRMEGLATHFFLEHLKYATEEEIEFAKKRVIQEYASYFGREKIEALFSKDRIQQILKVDSRIFSKDWDYIYPEFSIISPFDQKKYIIDRLMIKKAGKNKKGLVYLVDYKTGGNDPKQLENYKHILQELLKEEEGEYEFETKFLELGREGE</sequence>
<evidence type="ECO:0000256" key="3">
    <source>
        <dbReference type="ARBA" id="ARBA00022806"/>
    </source>
</evidence>
<dbReference type="EC" id="5.6.2.4" evidence="7"/>
<feature type="domain" description="UvrD-like helicase C-terminal" evidence="11">
    <location>
        <begin position="442"/>
        <end position="701"/>
    </location>
</feature>
<evidence type="ECO:0000256" key="7">
    <source>
        <dbReference type="ARBA" id="ARBA00034808"/>
    </source>
</evidence>
<dbReference type="InterPro" id="IPR014016">
    <property type="entry name" value="UvrD-like_ATP-bd"/>
</dbReference>
<dbReference type="PATRIC" id="fig|134605.3.peg.1160"/>
<evidence type="ECO:0000256" key="2">
    <source>
        <dbReference type="ARBA" id="ARBA00022801"/>
    </source>
</evidence>
<proteinExistence type="predicted"/>
<comment type="catalytic activity">
    <reaction evidence="6">
        <text>Couples ATP hydrolysis with the unwinding of duplex DNA by translocating in the 3'-5' direction.</text>
        <dbReference type="EC" id="5.6.2.4"/>
    </reaction>
</comment>
<keyword evidence="5" id="KW-0413">Isomerase</keyword>
<organism evidence="12 13">
    <name type="scientific">Fusobacterium equinum</name>
    <dbReference type="NCBI Taxonomy" id="134605"/>
    <lineage>
        <taxon>Bacteria</taxon>
        <taxon>Fusobacteriati</taxon>
        <taxon>Fusobacteriota</taxon>
        <taxon>Fusobacteriia</taxon>
        <taxon>Fusobacteriales</taxon>
        <taxon>Fusobacteriaceae</taxon>
        <taxon>Fusobacterium</taxon>
    </lineage>
</organism>
<evidence type="ECO:0000256" key="6">
    <source>
        <dbReference type="ARBA" id="ARBA00034617"/>
    </source>
</evidence>
<dbReference type="InterPro" id="IPR000212">
    <property type="entry name" value="DNA_helicase_UvrD/REP"/>
</dbReference>
<keyword evidence="13" id="KW-1185">Reference proteome</keyword>
<keyword evidence="1 9" id="KW-0547">Nucleotide-binding</keyword>
<dbReference type="SUPFAM" id="SSF52540">
    <property type="entry name" value="P-loop containing nucleoside triphosphate hydrolases"/>
    <property type="match status" value="1"/>
</dbReference>
<dbReference type="GO" id="GO:0000725">
    <property type="term" value="P:recombinational repair"/>
    <property type="evidence" value="ECO:0007669"/>
    <property type="project" value="TreeGrafter"/>
</dbReference>
<dbReference type="PANTHER" id="PTHR11070:SF67">
    <property type="entry name" value="DNA 3'-5' HELICASE"/>
    <property type="match status" value="1"/>
</dbReference>
<protein>
    <recommendedName>
        <fullName evidence="7">DNA 3'-5' helicase</fullName>
        <ecNumber evidence="7">5.6.2.4</ecNumber>
    </recommendedName>
</protein>
<evidence type="ECO:0000313" key="13">
    <source>
        <dbReference type="Proteomes" id="UP000070617"/>
    </source>
</evidence>
<dbReference type="PROSITE" id="PS51198">
    <property type="entry name" value="UVRD_HELICASE_ATP_BIND"/>
    <property type="match status" value="1"/>
</dbReference>
<comment type="catalytic activity">
    <reaction evidence="8">
        <text>ATP + H2O = ADP + phosphate + H(+)</text>
        <dbReference type="Rhea" id="RHEA:13065"/>
        <dbReference type="ChEBI" id="CHEBI:15377"/>
        <dbReference type="ChEBI" id="CHEBI:15378"/>
        <dbReference type="ChEBI" id="CHEBI:30616"/>
        <dbReference type="ChEBI" id="CHEBI:43474"/>
        <dbReference type="ChEBI" id="CHEBI:456216"/>
        <dbReference type="EC" id="5.6.2.4"/>
    </reaction>
</comment>
<dbReference type="Pfam" id="PF00580">
    <property type="entry name" value="UvrD-helicase"/>
    <property type="match status" value="1"/>
</dbReference>
<dbReference type="GO" id="GO:0043138">
    <property type="term" value="F:3'-5' DNA helicase activity"/>
    <property type="evidence" value="ECO:0007669"/>
    <property type="project" value="UniProtKB-EC"/>
</dbReference>
<accession>A0A133NC63</accession>
<feature type="binding site" evidence="9">
    <location>
        <begin position="8"/>
        <end position="15"/>
    </location>
    <ligand>
        <name>ATP</name>
        <dbReference type="ChEBI" id="CHEBI:30616"/>
    </ligand>
</feature>
<evidence type="ECO:0000256" key="4">
    <source>
        <dbReference type="ARBA" id="ARBA00022840"/>
    </source>
</evidence>
<dbReference type="GO" id="GO:0005524">
    <property type="term" value="F:ATP binding"/>
    <property type="evidence" value="ECO:0007669"/>
    <property type="project" value="UniProtKB-UniRule"/>
</dbReference>
<evidence type="ECO:0000256" key="8">
    <source>
        <dbReference type="ARBA" id="ARBA00048988"/>
    </source>
</evidence>
<dbReference type="InterPro" id="IPR027417">
    <property type="entry name" value="P-loop_NTPase"/>
</dbReference>
<dbReference type="GO" id="GO:0005829">
    <property type="term" value="C:cytosol"/>
    <property type="evidence" value="ECO:0007669"/>
    <property type="project" value="TreeGrafter"/>
</dbReference>
<evidence type="ECO:0000256" key="5">
    <source>
        <dbReference type="ARBA" id="ARBA00023235"/>
    </source>
</evidence>
<feature type="domain" description="UvrD-like helicase ATP-binding" evidence="10">
    <location>
        <begin position="1"/>
        <end position="441"/>
    </location>
</feature>
<dbReference type="Proteomes" id="UP000070617">
    <property type="component" value="Unassembled WGS sequence"/>
</dbReference>
<reference evidence="13" key="1">
    <citation type="submission" date="2016-01" db="EMBL/GenBank/DDBJ databases">
        <authorList>
            <person name="Mitreva M."/>
            <person name="Pepin K.H."/>
            <person name="Mihindukulasuriya K.A."/>
            <person name="Fulton R."/>
            <person name="Fronick C."/>
            <person name="O'Laughlin M."/>
            <person name="Miner T."/>
            <person name="Herter B."/>
            <person name="Rosa B.A."/>
            <person name="Cordes M."/>
            <person name="Tomlinson C."/>
            <person name="Wollam A."/>
            <person name="Palsikar V.B."/>
            <person name="Mardis E.R."/>
            <person name="Wilson R.K."/>
        </authorList>
    </citation>
    <scope>NUCLEOTIDE SEQUENCE [LARGE SCALE GENOMIC DNA]</scope>
    <source>
        <strain evidence="13">CMW8396</strain>
    </source>
</reference>
<dbReference type="InterPro" id="IPR014017">
    <property type="entry name" value="DNA_helicase_UvrD-like_C"/>
</dbReference>
<dbReference type="GO" id="GO:0016887">
    <property type="term" value="F:ATP hydrolysis activity"/>
    <property type="evidence" value="ECO:0007669"/>
    <property type="project" value="RHEA"/>
</dbReference>
<keyword evidence="3 9" id="KW-0347">Helicase</keyword>
<dbReference type="AlphaFoldDB" id="A0A133NC63"/>
<evidence type="ECO:0000256" key="9">
    <source>
        <dbReference type="PROSITE-ProRule" id="PRU00560"/>
    </source>
</evidence>
<keyword evidence="4 9" id="KW-0067">ATP-binding</keyword>
<evidence type="ECO:0000313" key="12">
    <source>
        <dbReference type="EMBL" id="KXA13867.1"/>
    </source>
</evidence>
<dbReference type="Gene3D" id="3.40.50.300">
    <property type="entry name" value="P-loop containing nucleotide triphosphate hydrolases"/>
    <property type="match status" value="4"/>
</dbReference>
<dbReference type="STRING" id="134605.HMPREF3206_01176"/>
<dbReference type="PROSITE" id="PS51217">
    <property type="entry name" value="UVRD_HELICASE_CTER"/>
    <property type="match status" value="1"/>
</dbReference>
<dbReference type="Pfam" id="PF13361">
    <property type="entry name" value="UvrD_C"/>
    <property type="match status" value="1"/>
</dbReference>
<dbReference type="GO" id="GO:0003677">
    <property type="term" value="F:DNA binding"/>
    <property type="evidence" value="ECO:0007669"/>
    <property type="project" value="InterPro"/>
</dbReference>
<gene>
    <name evidence="12" type="ORF">HMPREF3206_01176</name>
</gene>
<evidence type="ECO:0000259" key="11">
    <source>
        <dbReference type="PROSITE" id="PS51217"/>
    </source>
</evidence>
<keyword evidence="2 9" id="KW-0378">Hydrolase</keyword>
<evidence type="ECO:0000259" key="10">
    <source>
        <dbReference type="PROSITE" id="PS51198"/>
    </source>
</evidence>
<dbReference type="RefSeq" id="WP_060793711.1">
    <property type="nucleotide sequence ID" value="NZ_KQ956550.1"/>
</dbReference>